<gene>
    <name evidence="5" type="ORF">Back11_32330</name>
</gene>
<name>A0A3G9JD58_9BACL</name>
<evidence type="ECO:0000256" key="1">
    <source>
        <dbReference type="ARBA" id="ARBA00023015"/>
    </source>
</evidence>
<keyword evidence="1" id="KW-0805">Transcription regulation</keyword>
<evidence type="ECO:0000256" key="3">
    <source>
        <dbReference type="ARBA" id="ARBA00023163"/>
    </source>
</evidence>
<keyword evidence="2" id="KW-0238">DNA-binding</keyword>
<dbReference type="InterPro" id="IPR037923">
    <property type="entry name" value="HTH-like"/>
</dbReference>
<evidence type="ECO:0000313" key="6">
    <source>
        <dbReference type="Proteomes" id="UP000275368"/>
    </source>
</evidence>
<dbReference type="PROSITE" id="PS00041">
    <property type="entry name" value="HTH_ARAC_FAMILY_1"/>
    <property type="match status" value="1"/>
</dbReference>
<proteinExistence type="predicted"/>
<reference evidence="5 6" key="1">
    <citation type="submission" date="2018-11" db="EMBL/GenBank/DDBJ databases">
        <title>Complete genome sequence of Paenibacillus baekrokdamisoli strain KCTC 33723.</title>
        <authorList>
            <person name="Kang S.W."/>
            <person name="Lee K.C."/>
            <person name="Kim K.K."/>
            <person name="Kim J.S."/>
            <person name="Kim D.S."/>
            <person name="Ko S.H."/>
            <person name="Yang S.H."/>
            <person name="Lee J.S."/>
        </authorList>
    </citation>
    <scope>NUCLEOTIDE SEQUENCE [LARGE SCALE GENOMIC DNA]</scope>
    <source>
        <strain evidence="5 6">KCTC 33723</strain>
    </source>
</reference>
<keyword evidence="3" id="KW-0804">Transcription</keyword>
<dbReference type="Proteomes" id="UP000275368">
    <property type="component" value="Chromosome"/>
</dbReference>
<dbReference type="SMART" id="SM00342">
    <property type="entry name" value="HTH_ARAC"/>
    <property type="match status" value="1"/>
</dbReference>
<dbReference type="Gene3D" id="2.60.120.10">
    <property type="entry name" value="Jelly Rolls"/>
    <property type="match status" value="1"/>
</dbReference>
<dbReference type="PANTHER" id="PTHR43280:SF30">
    <property type="entry name" value="MMSAB OPERON REGULATORY PROTEIN"/>
    <property type="match status" value="1"/>
</dbReference>
<dbReference type="GO" id="GO:0003700">
    <property type="term" value="F:DNA-binding transcription factor activity"/>
    <property type="evidence" value="ECO:0007669"/>
    <property type="project" value="InterPro"/>
</dbReference>
<accession>A0A3G9JD58</accession>
<dbReference type="InterPro" id="IPR003313">
    <property type="entry name" value="AraC-bd"/>
</dbReference>
<sequence>MAAFSNTKPNFQIDEIPNYYSFWHVFRGEGQLTLNDRNYDVKPGHLLMMPPGIPQRFSNSSQPVSIFWCHFRASMGDIQLFDLLKLQVCVEPLDGDSMRRLFTRMIDAFRSTAMTRELRLRAALLDIMACYLEHCELNEIIFQNNDNIGKIDRVLEYIDLHLADNMGIDELARLAYLHPNYFIGFFKNIVGCPPIQYINLRRLERAKQLLEKTSDNILSVADQVGMKNHYLSRLFKQHTGLSPSRYRQIYRTAYGVQSKDEGGSSEDEDRSRPLF</sequence>
<dbReference type="PROSITE" id="PS01124">
    <property type="entry name" value="HTH_ARAC_FAMILY_2"/>
    <property type="match status" value="1"/>
</dbReference>
<dbReference type="InterPro" id="IPR018062">
    <property type="entry name" value="HTH_AraC-typ_CS"/>
</dbReference>
<dbReference type="Pfam" id="PF12833">
    <property type="entry name" value="HTH_18"/>
    <property type="match status" value="1"/>
</dbReference>
<evidence type="ECO:0000313" key="5">
    <source>
        <dbReference type="EMBL" id="BBH21888.1"/>
    </source>
</evidence>
<feature type="domain" description="HTH araC/xylS-type" evidence="4">
    <location>
        <begin position="152"/>
        <end position="249"/>
    </location>
</feature>
<dbReference type="Gene3D" id="1.10.10.60">
    <property type="entry name" value="Homeodomain-like"/>
    <property type="match status" value="2"/>
</dbReference>
<dbReference type="GO" id="GO:0043565">
    <property type="term" value="F:sequence-specific DNA binding"/>
    <property type="evidence" value="ECO:0007669"/>
    <property type="project" value="InterPro"/>
</dbReference>
<dbReference type="InterPro" id="IPR018060">
    <property type="entry name" value="HTH_AraC"/>
</dbReference>
<evidence type="ECO:0000259" key="4">
    <source>
        <dbReference type="PROSITE" id="PS01124"/>
    </source>
</evidence>
<evidence type="ECO:0000256" key="2">
    <source>
        <dbReference type="ARBA" id="ARBA00023125"/>
    </source>
</evidence>
<dbReference type="AlphaFoldDB" id="A0A3G9JD58"/>
<dbReference type="InterPro" id="IPR014710">
    <property type="entry name" value="RmlC-like_jellyroll"/>
</dbReference>
<dbReference type="EMBL" id="AP019308">
    <property type="protein sequence ID" value="BBH21888.1"/>
    <property type="molecule type" value="Genomic_DNA"/>
</dbReference>
<protein>
    <recommendedName>
        <fullName evidence="4">HTH araC/xylS-type domain-containing protein</fullName>
    </recommendedName>
</protein>
<keyword evidence="6" id="KW-1185">Reference proteome</keyword>
<organism evidence="5 6">
    <name type="scientific">Paenibacillus baekrokdamisoli</name>
    <dbReference type="NCBI Taxonomy" id="1712516"/>
    <lineage>
        <taxon>Bacteria</taxon>
        <taxon>Bacillati</taxon>
        <taxon>Bacillota</taxon>
        <taxon>Bacilli</taxon>
        <taxon>Bacillales</taxon>
        <taxon>Paenibacillaceae</taxon>
        <taxon>Paenibacillus</taxon>
    </lineage>
</organism>
<dbReference type="SUPFAM" id="SSF46689">
    <property type="entry name" value="Homeodomain-like"/>
    <property type="match status" value="2"/>
</dbReference>
<dbReference type="SUPFAM" id="SSF51215">
    <property type="entry name" value="Regulatory protein AraC"/>
    <property type="match status" value="1"/>
</dbReference>
<dbReference type="PANTHER" id="PTHR43280">
    <property type="entry name" value="ARAC-FAMILY TRANSCRIPTIONAL REGULATOR"/>
    <property type="match status" value="1"/>
</dbReference>
<dbReference type="Pfam" id="PF02311">
    <property type="entry name" value="AraC_binding"/>
    <property type="match status" value="1"/>
</dbReference>
<dbReference type="KEGG" id="pbk:Back11_32330"/>
<dbReference type="InterPro" id="IPR009057">
    <property type="entry name" value="Homeodomain-like_sf"/>
</dbReference>